<dbReference type="PROSITE" id="PS51257">
    <property type="entry name" value="PROKAR_LIPOPROTEIN"/>
    <property type="match status" value="1"/>
</dbReference>
<evidence type="ECO:0000259" key="2">
    <source>
        <dbReference type="Pfam" id="PF07995"/>
    </source>
</evidence>
<proteinExistence type="predicted"/>
<dbReference type="PANTHER" id="PTHR19328:SF13">
    <property type="entry name" value="HIPL1 PROTEIN"/>
    <property type="match status" value="1"/>
</dbReference>
<feature type="signal peptide" evidence="1">
    <location>
        <begin position="1"/>
        <end position="19"/>
    </location>
</feature>
<comment type="caution">
    <text evidence="3">The sequence shown here is derived from an EMBL/GenBank/DDBJ whole genome shotgun (WGS) entry which is preliminary data.</text>
</comment>
<dbReference type="InterPro" id="IPR011041">
    <property type="entry name" value="Quinoprot_gluc/sorb_DH_b-prop"/>
</dbReference>
<dbReference type="Gene3D" id="2.120.10.30">
    <property type="entry name" value="TolB, C-terminal domain"/>
    <property type="match status" value="1"/>
</dbReference>
<evidence type="ECO:0000256" key="1">
    <source>
        <dbReference type="SAM" id="SignalP"/>
    </source>
</evidence>
<dbReference type="Proteomes" id="UP001469365">
    <property type="component" value="Unassembled WGS sequence"/>
</dbReference>
<keyword evidence="4" id="KW-1185">Reference proteome</keyword>
<accession>A0ABU9DDF0</accession>
<dbReference type="InterPro" id="IPR012938">
    <property type="entry name" value="Glc/Sorbosone_DH"/>
</dbReference>
<gene>
    <name evidence="3" type="ORF">WMW72_03055</name>
</gene>
<organism evidence="3 4">
    <name type="scientific">Paenibacillus filicis</name>
    <dbReference type="NCBI Taxonomy" id="669464"/>
    <lineage>
        <taxon>Bacteria</taxon>
        <taxon>Bacillati</taxon>
        <taxon>Bacillota</taxon>
        <taxon>Bacilli</taxon>
        <taxon>Bacillales</taxon>
        <taxon>Paenibacillaceae</taxon>
        <taxon>Paenibacillus</taxon>
    </lineage>
</organism>
<evidence type="ECO:0000313" key="3">
    <source>
        <dbReference type="EMBL" id="MEK8126880.1"/>
    </source>
</evidence>
<reference evidence="3 4" key="1">
    <citation type="submission" date="2024-04" db="EMBL/GenBank/DDBJ databases">
        <title>draft genome sequnece of Paenibacillus filicis.</title>
        <authorList>
            <person name="Kim D.-U."/>
        </authorList>
    </citation>
    <scope>NUCLEOTIDE SEQUENCE [LARGE SCALE GENOMIC DNA]</scope>
    <source>
        <strain evidence="3 4">KACC14197</strain>
    </source>
</reference>
<keyword evidence="1" id="KW-0732">Signal</keyword>
<feature type="chain" id="PRO_5046041910" evidence="1">
    <location>
        <begin position="20"/>
        <end position="371"/>
    </location>
</feature>
<dbReference type="Pfam" id="PF07995">
    <property type="entry name" value="GSDH"/>
    <property type="match status" value="1"/>
</dbReference>
<sequence length="371" mass="40748">MFKAAGMLAALIMTLTTLTGCFEPKSPATGAVVDVVQPSKGIESRRAEPVLETIAEKLKTPWAIDFDGDTIYISEREGDIVKIAGGKTERQKVKLLKPVLQKGEGGFLGFVLAPDFDRSRQAYAYHTYQEKGKMLNRVVLLRQTGNGWQEVKPLLENIPGSIYHNGGRLAIGPDKQLYITTGDAQTESSAQDKKSLAGKILRMTLQGKVPKDNPFPGSYVFSYGHRNSQGIAWDSTGHLYSSEHGPSGSPGGHDEMNLIKPGANYGWPLVIGDEKKEGTEPPLYHTGEKAIAPSGIATDSQDRFLVATLVGETLYRFDPKQPQQLQVVLDKQGRLRDVKVKDGYVYVITNNTDGRGKPGPTDDRLFRFKEQ</sequence>
<dbReference type="PANTHER" id="PTHR19328">
    <property type="entry name" value="HEDGEHOG-INTERACTING PROTEIN"/>
    <property type="match status" value="1"/>
</dbReference>
<dbReference type="InterPro" id="IPR011042">
    <property type="entry name" value="6-blade_b-propeller_TolB-like"/>
</dbReference>
<dbReference type="RefSeq" id="WP_341413923.1">
    <property type="nucleotide sequence ID" value="NZ_JBBPCC010000001.1"/>
</dbReference>
<evidence type="ECO:0000313" key="4">
    <source>
        <dbReference type="Proteomes" id="UP001469365"/>
    </source>
</evidence>
<feature type="domain" description="Glucose/Sorbosone dehydrogenase" evidence="2">
    <location>
        <begin position="58"/>
        <end position="355"/>
    </location>
</feature>
<protein>
    <submittedName>
        <fullName evidence="3">PQQ-dependent sugar dehydrogenase</fullName>
    </submittedName>
</protein>
<dbReference type="EMBL" id="JBBPCC010000001">
    <property type="protein sequence ID" value="MEK8126880.1"/>
    <property type="molecule type" value="Genomic_DNA"/>
</dbReference>
<name>A0ABU9DDF0_9BACL</name>
<dbReference type="SUPFAM" id="SSF50952">
    <property type="entry name" value="Soluble quinoprotein glucose dehydrogenase"/>
    <property type="match status" value="1"/>
</dbReference>